<accession>A0AAN9P6S2</accession>
<protein>
    <submittedName>
        <fullName evidence="1">Uncharacterized protein</fullName>
    </submittedName>
</protein>
<dbReference type="AlphaFoldDB" id="A0AAN9P6S2"/>
<dbReference type="Proteomes" id="UP001372338">
    <property type="component" value="Unassembled WGS sequence"/>
</dbReference>
<proteinExistence type="predicted"/>
<comment type="caution">
    <text evidence="1">The sequence shown here is derived from an EMBL/GenBank/DDBJ whole genome shotgun (WGS) entry which is preliminary data.</text>
</comment>
<reference evidence="1 2" key="1">
    <citation type="submission" date="2024-01" db="EMBL/GenBank/DDBJ databases">
        <title>The genomes of 5 underutilized Papilionoideae crops provide insights into root nodulation and disease resistanc.</title>
        <authorList>
            <person name="Yuan L."/>
        </authorList>
    </citation>
    <scope>NUCLEOTIDE SEQUENCE [LARGE SCALE GENOMIC DNA]</scope>
    <source>
        <strain evidence="1">ZHUSHIDOU_FW_LH</strain>
        <tissue evidence="1">Leaf</tissue>
    </source>
</reference>
<evidence type="ECO:0000313" key="2">
    <source>
        <dbReference type="Proteomes" id="UP001372338"/>
    </source>
</evidence>
<evidence type="ECO:0000313" key="1">
    <source>
        <dbReference type="EMBL" id="KAK7287480.1"/>
    </source>
</evidence>
<keyword evidence="2" id="KW-1185">Reference proteome</keyword>
<name>A0AAN9P6S2_CROPI</name>
<organism evidence="1 2">
    <name type="scientific">Crotalaria pallida</name>
    <name type="common">Smooth rattlebox</name>
    <name type="synonym">Crotalaria striata</name>
    <dbReference type="NCBI Taxonomy" id="3830"/>
    <lineage>
        <taxon>Eukaryota</taxon>
        <taxon>Viridiplantae</taxon>
        <taxon>Streptophyta</taxon>
        <taxon>Embryophyta</taxon>
        <taxon>Tracheophyta</taxon>
        <taxon>Spermatophyta</taxon>
        <taxon>Magnoliopsida</taxon>
        <taxon>eudicotyledons</taxon>
        <taxon>Gunneridae</taxon>
        <taxon>Pentapetalae</taxon>
        <taxon>rosids</taxon>
        <taxon>fabids</taxon>
        <taxon>Fabales</taxon>
        <taxon>Fabaceae</taxon>
        <taxon>Papilionoideae</taxon>
        <taxon>50 kb inversion clade</taxon>
        <taxon>genistoids sensu lato</taxon>
        <taxon>core genistoids</taxon>
        <taxon>Crotalarieae</taxon>
        <taxon>Crotalaria</taxon>
    </lineage>
</organism>
<sequence>MSTPISSVPKNLDLEQLDDDDFEDIDALSPKKAASIMKKLDLLRSRIKGKVIEGDKAVSPIAANTIDAMSTQPDTIEKEASPKKASAVNEVIQNQCVEVSVVNETQMESGEVQILEEDHSRKEQQEGSWTPPMLRELNKRKFKDIDTKESQARTKLDTIQDLLQTDPSNIHLQKLEKEARMDHAEVYKAAIMFLKQKAKQEWLCEDGYDYLIGDVPAFPFYRTV</sequence>
<gene>
    <name evidence="1" type="ORF">RIF29_00760</name>
</gene>
<dbReference type="EMBL" id="JAYWIO010000001">
    <property type="protein sequence ID" value="KAK7287480.1"/>
    <property type="molecule type" value="Genomic_DNA"/>
</dbReference>